<feature type="region of interest" description="Disordered" evidence="4">
    <location>
        <begin position="323"/>
        <end position="368"/>
    </location>
</feature>
<proteinExistence type="predicted"/>
<organism evidence="5 6">
    <name type="scientific">Geospiza parvula</name>
    <name type="common">Small tree-finch</name>
    <name type="synonym">Camarhynchus parvulus</name>
    <dbReference type="NCBI Taxonomy" id="87175"/>
    <lineage>
        <taxon>Eukaryota</taxon>
        <taxon>Metazoa</taxon>
        <taxon>Chordata</taxon>
        <taxon>Craniata</taxon>
        <taxon>Vertebrata</taxon>
        <taxon>Euteleostomi</taxon>
        <taxon>Archelosauria</taxon>
        <taxon>Archosauria</taxon>
        <taxon>Dinosauria</taxon>
        <taxon>Saurischia</taxon>
        <taxon>Theropoda</taxon>
        <taxon>Coelurosauria</taxon>
        <taxon>Aves</taxon>
        <taxon>Neognathae</taxon>
        <taxon>Neoaves</taxon>
        <taxon>Telluraves</taxon>
        <taxon>Australaves</taxon>
        <taxon>Passeriformes</taxon>
        <taxon>Thraupidae</taxon>
        <taxon>Camarhynchus</taxon>
    </lineage>
</organism>
<evidence type="ECO:0000313" key="5">
    <source>
        <dbReference type="Ensembl" id="ENSCPVP00000025268.1"/>
    </source>
</evidence>
<feature type="compositionally biased region" description="Basic and acidic residues" evidence="4">
    <location>
        <begin position="743"/>
        <end position="754"/>
    </location>
</feature>
<keyword evidence="3" id="KW-0539">Nucleus</keyword>
<dbReference type="InterPro" id="IPR000770">
    <property type="entry name" value="SAND_dom"/>
</dbReference>
<dbReference type="SMART" id="SM00258">
    <property type="entry name" value="SAND"/>
    <property type="match status" value="1"/>
</dbReference>
<feature type="compositionally biased region" description="Basic and acidic residues" evidence="4">
    <location>
        <begin position="764"/>
        <end position="777"/>
    </location>
</feature>
<sequence>MSVRLCVWRCACIYRYIFIRDLSEMSGISPEGQICEAHGSSRVYGTLGSPWERDPRQLCWGASPGDLLAGCSGGYQPPPAPERQRCLCCCCCCCWRISAKLQPERGQVEPETLEPLCFGDARAHGERGGTMPAIKKERLDREEMALAAFNQPMETLPDYLAPLAAAAMPVVTPHPPAYEQIFAHRAYLGFHEPHHPHPHHPHHLPEDLMLERFSSIPDFQPFFDNGEPCIEVECGENKALLYINKLCQGSKGPSIRYRGEWLTPNEFQFVSGRETAKDWKRSIRHKGKSLKTLMSKGILQVHPPICDCPGCRISSPVNRGRLAEKRSVPLPPSRVPKKELGSLLSPSEDSQDSDRSNGLQPQVKQEEDLHISIMKRRIHTHWDLNISFRESSCSRDTDLSSIISSLQQGRQLGMPESQSRCELKRNPLDVGLAAADEILGKRRVCSPNSSSECPLESKKARSESPKETSQTPALEEVAQMTPEEHYRRMMSALNEHGSFEEQQQQRLFQLANSMAVPSHGDLLRARQEVAAAAARTPGAMEAHIPSASNSSSQRRKQGLPQHRDSHFPDREISHPPPLLSPQNAPHIALGPHLRPPFLGVPSALCQTPGYGFLQPAQAEMFARQQEMLRKQNLARLEMSAELIRQKELENLHRQRLLAADPLSLHPGLPPDHPALRSVHDVPEGQALRDELSRRNAMLVLRHNNAPLLSLSAGGAATPPKEQPRRAGRKGPSQPRAEPQGPGEPREARPGRDGAQDCNDEEMKDSESDGEDKAEGLKGEGGAAAEPREGKDGGAGKACEGAKEAGEAGTAPGTVPCSSSSAESPSHLLGPGMGKAEVKYLPPTSLPAPQPLPFGFPYTMSPYFHAGTMGGLFLDGEESPALEDISKWTVEDVCSFVSNLSGCTEYTQVNPAGPGRSVLLPWGPVPSQLGSSLLGAASQSPEGLPGFYPHGLLHLLPAKLWDGACGLSWNAPHPEPGECWKIPWNAVVPEPGKPYRSPWNAVVPEPGKPYRIPRDAVVPESGESCRIPWNAVVPEPGKPYRIPCSAVVPEPGESCRIPRDAVIPESHLRELQHNSKLPQPGWDSALSLH</sequence>
<evidence type="ECO:0000313" key="6">
    <source>
        <dbReference type="Proteomes" id="UP000694382"/>
    </source>
</evidence>
<feature type="compositionally biased region" description="Basic and acidic residues" evidence="4">
    <location>
        <begin position="561"/>
        <end position="573"/>
    </location>
</feature>
<dbReference type="AlphaFoldDB" id="A0A8U8BTD3"/>
<feature type="compositionally biased region" description="Basic and acidic residues" evidence="4">
    <location>
        <begin position="455"/>
        <end position="466"/>
    </location>
</feature>
<feature type="region of interest" description="Disordered" evidence="4">
    <location>
        <begin position="444"/>
        <end position="477"/>
    </location>
</feature>
<dbReference type="Proteomes" id="UP000694382">
    <property type="component" value="Chromosome 21"/>
</dbReference>
<protein>
    <submittedName>
        <fullName evidence="5">Uncharacterized protein</fullName>
    </submittedName>
</protein>
<feature type="compositionally biased region" description="Basic and acidic residues" evidence="4">
    <location>
        <begin position="785"/>
        <end position="805"/>
    </location>
</feature>
<dbReference type="GO" id="GO:0003677">
    <property type="term" value="F:DNA binding"/>
    <property type="evidence" value="ECO:0007669"/>
    <property type="project" value="UniProtKB-KW"/>
</dbReference>
<dbReference type="Pfam" id="PF01342">
    <property type="entry name" value="SAND"/>
    <property type="match status" value="1"/>
</dbReference>
<feature type="region of interest" description="Disordered" evidence="4">
    <location>
        <begin position="537"/>
        <end position="582"/>
    </location>
</feature>
<dbReference type="InterPro" id="IPR010919">
    <property type="entry name" value="SAND-like_dom_sf"/>
</dbReference>
<dbReference type="PANTHER" id="PTHR10417">
    <property type="entry name" value="GLUCOCORTICOID MODULATORY ELEMENT-BINDING PROTEIN"/>
    <property type="match status" value="1"/>
</dbReference>
<dbReference type="PROSITE" id="PS50864">
    <property type="entry name" value="SAND"/>
    <property type="match status" value="1"/>
</dbReference>
<reference evidence="5" key="3">
    <citation type="submission" date="2025-09" db="UniProtKB">
        <authorList>
            <consortium name="Ensembl"/>
        </authorList>
    </citation>
    <scope>IDENTIFICATION</scope>
</reference>
<reference evidence="5" key="2">
    <citation type="submission" date="2025-08" db="UniProtKB">
        <authorList>
            <consortium name="Ensembl"/>
        </authorList>
    </citation>
    <scope>IDENTIFICATION</scope>
</reference>
<feature type="region of interest" description="Disordered" evidence="4">
    <location>
        <begin position="1069"/>
        <end position="1088"/>
    </location>
</feature>
<keyword evidence="6" id="KW-1185">Reference proteome</keyword>
<dbReference type="PANTHER" id="PTHR10417:SF15">
    <property type="entry name" value="STERILE ALPHA MOTIF DOMAIN-CONTAINING 11"/>
    <property type="match status" value="1"/>
</dbReference>
<feature type="compositionally biased region" description="Low complexity" evidence="4">
    <location>
        <begin position="806"/>
        <end position="825"/>
    </location>
</feature>
<evidence type="ECO:0000256" key="2">
    <source>
        <dbReference type="ARBA" id="ARBA00023163"/>
    </source>
</evidence>
<evidence type="ECO:0000256" key="1">
    <source>
        <dbReference type="ARBA" id="ARBA00023015"/>
    </source>
</evidence>
<dbReference type="SUPFAM" id="SSF63763">
    <property type="entry name" value="SAND domain-like"/>
    <property type="match status" value="1"/>
</dbReference>
<dbReference type="GO" id="GO:0046872">
    <property type="term" value="F:metal ion binding"/>
    <property type="evidence" value="ECO:0007669"/>
    <property type="project" value="UniProtKB-KW"/>
</dbReference>
<keyword evidence="1" id="KW-0805">Transcription regulation</keyword>
<reference evidence="5" key="1">
    <citation type="submission" date="2020-02" db="EMBL/GenBank/DDBJ databases">
        <authorList>
            <person name="Enbody D E."/>
            <person name="Pettersson E M."/>
        </authorList>
    </citation>
    <scope>NUCLEOTIDE SEQUENCE [LARGE SCALE GENOMIC DNA]</scope>
</reference>
<evidence type="ECO:0000256" key="3">
    <source>
        <dbReference type="ARBA" id="ARBA00023242"/>
    </source>
</evidence>
<feature type="region of interest" description="Disordered" evidence="4">
    <location>
        <begin position="709"/>
        <end position="834"/>
    </location>
</feature>
<keyword evidence="2" id="KW-0804">Transcription</keyword>
<accession>A0A8U8BTD3</accession>
<evidence type="ECO:0000256" key="4">
    <source>
        <dbReference type="SAM" id="MobiDB-lite"/>
    </source>
</evidence>
<dbReference type="Gene3D" id="3.10.390.10">
    <property type="entry name" value="SAND domain-like"/>
    <property type="match status" value="1"/>
</dbReference>
<dbReference type="Ensembl" id="ENSCPVT00000025519.1">
    <property type="protein sequence ID" value="ENSCPVP00000025268.1"/>
    <property type="gene ID" value="ENSCPVG00000013846.2"/>
</dbReference>
<name>A0A8U8BTD3_GEOPR</name>